<keyword evidence="3" id="KW-0508">mRNA splicing</keyword>
<dbReference type="InterPro" id="IPR040169">
    <property type="entry name" value="SUGP1/2"/>
</dbReference>
<evidence type="ECO:0000256" key="1">
    <source>
        <dbReference type="ARBA" id="ARBA00004123"/>
    </source>
</evidence>
<feature type="compositionally biased region" description="Polar residues" evidence="5">
    <location>
        <begin position="238"/>
        <end position="250"/>
    </location>
</feature>
<dbReference type="GO" id="GO:0008380">
    <property type="term" value="P:RNA splicing"/>
    <property type="evidence" value="ECO:0007669"/>
    <property type="project" value="UniProtKB-KW"/>
</dbReference>
<dbReference type="Ensembl" id="ENSCCET00000003558.1">
    <property type="protein sequence ID" value="ENSCCEP00000002103.1"/>
    <property type="gene ID" value="ENSCCEG00000002418.1"/>
</dbReference>
<evidence type="ECO:0000256" key="3">
    <source>
        <dbReference type="ARBA" id="ARBA00023187"/>
    </source>
</evidence>
<feature type="region of interest" description="Disordered" evidence="5">
    <location>
        <begin position="1"/>
        <end position="26"/>
    </location>
</feature>
<keyword evidence="2" id="KW-0507">mRNA processing</keyword>
<evidence type="ECO:0000256" key="5">
    <source>
        <dbReference type="SAM" id="MobiDB-lite"/>
    </source>
</evidence>
<evidence type="ECO:0000313" key="7">
    <source>
        <dbReference type="Proteomes" id="UP000694410"/>
    </source>
</evidence>
<dbReference type="AlphaFoldDB" id="A0A8C0U0N1"/>
<keyword evidence="4" id="KW-0539">Nucleus</keyword>
<organism evidence="6 7">
    <name type="scientific">Cyanistes caeruleus</name>
    <name type="common">Eurasian blue tit</name>
    <name type="synonym">Parus caeruleus</name>
    <dbReference type="NCBI Taxonomy" id="156563"/>
    <lineage>
        <taxon>Eukaryota</taxon>
        <taxon>Metazoa</taxon>
        <taxon>Chordata</taxon>
        <taxon>Craniata</taxon>
        <taxon>Vertebrata</taxon>
        <taxon>Euteleostomi</taxon>
        <taxon>Archelosauria</taxon>
        <taxon>Archosauria</taxon>
        <taxon>Dinosauria</taxon>
        <taxon>Saurischia</taxon>
        <taxon>Theropoda</taxon>
        <taxon>Coelurosauria</taxon>
        <taxon>Aves</taxon>
        <taxon>Neognathae</taxon>
        <taxon>Neoaves</taxon>
        <taxon>Telluraves</taxon>
        <taxon>Australaves</taxon>
        <taxon>Passeriformes</taxon>
        <taxon>Paridae</taxon>
        <taxon>Cyanistes</taxon>
    </lineage>
</organism>
<sequence>MDNHRDAPGKASRWFGVSQSKSAKTSVNILQQEELIAQKKREIEARLEQQARQNSLSIPQLPLLGDDDGSESEASVSNKFVNDGSFLQQFLKLQREKSNAETPPNPPNNSGNAPAPTRPGAAPTLNLGFPGIISPFFSPQKLLQIPQQLRECPSLNSQEKQPEQALSRILQAWSLSHPKPKIPRNNFPFIFHLRNSSRSPQQLQEYPNPNPKIPGIISPFFSPQKLLQIPPTAPGMLQPQTPGRSSRSRP</sequence>
<dbReference type="GO" id="GO:0005654">
    <property type="term" value="C:nucleoplasm"/>
    <property type="evidence" value="ECO:0007669"/>
    <property type="project" value="TreeGrafter"/>
</dbReference>
<dbReference type="Proteomes" id="UP000694410">
    <property type="component" value="Unplaced"/>
</dbReference>
<evidence type="ECO:0000256" key="2">
    <source>
        <dbReference type="ARBA" id="ARBA00022664"/>
    </source>
</evidence>
<feature type="compositionally biased region" description="Low complexity" evidence="5">
    <location>
        <begin position="108"/>
        <end position="124"/>
    </location>
</feature>
<dbReference type="PANTHER" id="PTHR23340:SF3">
    <property type="entry name" value="SURP AND G-PATCH DOMAIN-CONTAINING PROTEIN 1"/>
    <property type="match status" value="1"/>
</dbReference>
<evidence type="ECO:0000256" key="4">
    <source>
        <dbReference type="ARBA" id="ARBA00023242"/>
    </source>
</evidence>
<protein>
    <submittedName>
        <fullName evidence="6">Uncharacterized protein</fullName>
    </submittedName>
</protein>
<dbReference type="PANTHER" id="PTHR23340">
    <property type="entry name" value="ARGININE/SERINE RICH SPLICING FACTOR SF4/14"/>
    <property type="match status" value="1"/>
</dbReference>
<name>A0A8C0U0N1_CYACU</name>
<reference evidence="6" key="1">
    <citation type="submission" date="2025-05" db="UniProtKB">
        <authorList>
            <consortium name="Ensembl"/>
        </authorList>
    </citation>
    <scope>IDENTIFICATION</scope>
</reference>
<dbReference type="GO" id="GO:0006397">
    <property type="term" value="P:mRNA processing"/>
    <property type="evidence" value="ECO:0007669"/>
    <property type="project" value="UniProtKB-KW"/>
</dbReference>
<feature type="region of interest" description="Disordered" evidence="5">
    <location>
        <begin position="96"/>
        <end position="124"/>
    </location>
</feature>
<proteinExistence type="predicted"/>
<dbReference type="Ensembl" id="ENSCCET00000003559.1">
    <property type="protein sequence ID" value="ENSCCEP00000002104.1"/>
    <property type="gene ID" value="ENSCCEG00000002418.1"/>
</dbReference>
<keyword evidence="7" id="KW-1185">Reference proteome</keyword>
<accession>A0A8C0U0N1</accession>
<feature type="compositionally biased region" description="Polar residues" evidence="5">
    <location>
        <begin position="17"/>
        <end position="26"/>
    </location>
</feature>
<comment type="subcellular location">
    <subcellularLocation>
        <location evidence="1">Nucleus</location>
    </subcellularLocation>
</comment>
<feature type="region of interest" description="Disordered" evidence="5">
    <location>
        <begin position="48"/>
        <end position="75"/>
    </location>
</feature>
<evidence type="ECO:0000313" key="6">
    <source>
        <dbReference type="Ensembl" id="ENSCCEP00000002103.1"/>
    </source>
</evidence>
<dbReference type="GO" id="GO:0003723">
    <property type="term" value="F:RNA binding"/>
    <property type="evidence" value="ECO:0007669"/>
    <property type="project" value="TreeGrafter"/>
</dbReference>
<feature type="region of interest" description="Disordered" evidence="5">
    <location>
        <begin position="228"/>
        <end position="250"/>
    </location>
</feature>